<dbReference type="InterPro" id="IPR000868">
    <property type="entry name" value="Isochorismatase-like_dom"/>
</dbReference>
<feature type="domain" description="Isochorismatase-like" evidence="3">
    <location>
        <begin position="3"/>
        <end position="145"/>
    </location>
</feature>
<dbReference type="GO" id="GO:0016787">
    <property type="term" value="F:hydrolase activity"/>
    <property type="evidence" value="ECO:0007669"/>
    <property type="project" value="UniProtKB-KW"/>
</dbReference>
<evidence type="ECO:0000259" key="3">
    <source>
        <dbReference type="Pfam" id="PF00857"/>
    </source>
</evidence>
<reference evidence="4" key="1">
    <citation type="journal article" date="2023" name="Int. J. Syst. Evol. Microbiol.">
        <title>Collibacillus ludicampi gen. nov., sp. nov., a new soil bacterium of the family Alicyclobacillaceae.</title>
        <authorList>
            <person name="Jojima T."/>
            <person name="Ioku Y."/>
            <person name="Fukuta Y."/>
            <person name="Shirasaka N."/>
            <person name="Matsumura Y."/>
            <person name="Mori M."/>
        </authorList>
    </citation>
    <scope>NUCLEOTIDE SEQUENCE</scope>
    <source>
        <strain evidence="4">TP075</strain>
    </source>
</reference>
<dbReference type="Pfam" id="PF00857">
    <property type="entry name" value="Isochorismatase"/>
    <property type="match status" value="1"/>
</dbReference>
<dbReference type="PANTHER" id="PTHR43540:SF1">
    <property type="entry name" value="ISOCHORISMATASE HYDROLASE"/>
    <property type="match status" value="1"/>
</dbReference>
<dbReference type="CDD" id="cd01014">
    <property type="entry name" value="nicotinamidase_related"/>
    <property type="match status" value="1"/>
</dbReference>
<dbReference type="EMBL" id="BOQE01000001">
    <property type="protein sequence ID" value="GIM44482.1"/>
    <property type="molecule type" value="Genomic_DNA"/>
</dbReference>
<evidence type="ECO:0000256" key="1">
    <source>
        <dbReference type="ARBA" id="ARBA00006336"/>
    </source>
</evidence>
<dbReference type="Gene3D" id="3.40.50.850">
    <property type="entry name" value="Isochorismatase-like"/>
    <property type="match status" value="1"/>
</dbReference>
<evidence type="ECO:0000313" key="4">
    <source>
        <dbReference type="EMBL" id="GIM44482.1"/>
    </source>
</evidence>
<keyword evidence="5" id="KW-1185">Reference proteome</keyword>
<proteinExistence type="inferred from homology"/>
<evidence type="ECO:0000256" key="2">
    <source>
        <dbReference type="ARBA" id="ARBA00022801"/>
    </source>
</evidence>
<evidence type="ECO:0000313" key="5">
    <source>
        <dbReference type="Proteomes" id="UP001057291"/>
    </source>
</evidence>
<dbReference type="InterPro" id="IPR036380">
    <property type="entry name" value="Isochorismatase-like_sf"/>
</dbReference>
<accession>A0AAV4L9N2</accession>
<sequence>MKTALLLIDIQNDYFPHGKMELVEPIEASLRAKQILTDFREKGWPVFHIQHISIRQGATFFLPGTDGIKIHENVEPLPDEVVIQKHYPNSFRETDLLSQLQKREINRLVICGMMTHMCIDATTRAAFDYGFECVVIHDACASRNLTFNGETIPAEHVHLSFLAALNGTYARVLGAEEFLRT</sequence>
<dbReference type="InterPro" id="IPR050272">
    <property type="entry name" value="Isochorismatase-like_hydrls"/>
</dbReference>
<protein>
    <submittedName>
        <fullName evidence="4">Isochorismatase</fullName>
    </submittedName>
</protein>
<dbReference type="PANTHER" id="PTHR43540">
    <property type="entry name" value="PEROXYUREIDOACRYLATE/UREIDOACRYLATE AMIDOHYDROLASE-RELATED"/>
    <property type="match status" value="1"/>
</dbReference>
<name>A0AAV4L9N2_9BACL</name>
<comment type="similarity">
    <text evidence="1">Belongs to the isochorismatase family.</text>
</comment>
<dbReference type="Proteomes" id="UP001057291">
    <property type="component" value="Unassembled WGS sequence"/>
</dbReference>
<dbReference type="SUPFAM" id="SSF52499">
    <property type="entry name" value="Isochorismatase-like hydrolases"/>
    <property type="match status" value="1"/>
</dbReference>
<dbReference type="RefSeq" id="WP_282197758.1">
    <property type="nucleotide sequence ID" value="NZ_BOQE01000001.1"/>
</dbReference>
<comment type="caution">
    <text evidence="4">The sequence shown here is derived from an EMBL/GenBank/DDBJ whole genome shotgun (WGS) entry which is preliminary data.</text>
</comment>
<organism evidence="4 5">
    <name type="scientific">Collibacillus ludicampi</name>
    <dbReference type="NCBI Taxonomy" id="2771369"/>
    <lineage>
        <taxon>Bacteria</taxon>
        <taxon>Bacillati</taxon>
        <taxon>Bacillota</taxon>
        <taxon>Bacilli</taxon>
        <taxon>Bacillales</taxon>
        <taxon>Alicyclobacillaceae</taxon>
        <taxon>Collibacillus</taxon>
    </lineage>
</organism>
<dbReference type="AlphaFoldDB" id="A0AAV4L9N2"/>
<keyword evidence="2" id="KW-0378">Hydrolase</keyword>
<gene>
    <name evidence="4" type="ORF">DNHGIG_00310</name>
</gene>